<reference evidence="2" key="1">
    <citation type="submission" date="2017-08" db="EMBL/GenBank/DDBJ databases">
        <authorList>
            <person name="Huang Z."/>
        </authorList>
    </citation>
    <scope>NUCLEOTIDE SEQUENCE [LARGE SCALE GENOMIC DNA]</scope>
    <source>
        <strain evidence="2">SA5d-4</strain>
    </source>
</reference>
<reference evidence="1 2" key="2">
    <citation type="submission" date="2017-09" db="EMBL/GenBank/DDBJ databases">
        <title>Bacillus patelloidae sp. nov., isolated from the intestinal tract of a marine limpet.</title>
        <authorList>
            <person name="Liu R."/>
            <person name="Dong C."/>
            <person name="Shao Z."/>
        </authorList>
    </citation>
    <scope>NUCLEOTIDE SEQUENCE [LARGE SCALE GENOMIC DNA]</scope>
    <source>
        <strain evidence="1 2">SA5d-4</strain>
    </source>
</reference>
<dbReference type="InterPro" id="IPR028994">
    <property type="entry name" value="Integrin_alpha_N"/>
</dbReference>
<name>A0A263BYC2_9BACI</name>
<dbReference type="RefSeq" id="WP_094922034.1">
    <property type="nucleotide sequence ID" value="NZ_NPIA01000001.1"/>
</dbReference>
<gene>
    <name evidence="1" type="ORF">CIB95_03860</name>
</gene>
<dbReference type="Proteomes" id="UP000217083">
    <property type="component" value="Unassembled WGS sequence"/>
</dbReference>
<comment type="caution">
    <text evidence="1">The sequence shown here is derived from an EMBL/GenBank/DDBJ whole genome shotgun (WGS) entry which is preliminary data.</text>
</comment>
<keyword evidence="2" id="KW-1185">Reference proteome</keyword>
<dbReference type="AlphaFoldDB" id="A0A263BYC2"/>
<proteinExistence type="predicted"/>
<evidence type="ECO:0000313" key="1">
    <source>
        <dbReference type="EMBL" id="OZM58714.1"/>
    </source>
</evidence>
<sequence length="278" mass="32105">MKKILILTVIVIVLLNIPKHISNAVKNDKDLTTVVNESLPSNSTLIRPEQPLSTKPFQLYDLNNDGIDEVIVNYKLKTKEQPSQFGAIVLKKENDEWENIWETKSQGVVLDYSGLADITRDGTKEYVFGVTIGASAGSHLYIYKWVNNSLKKVADVNYHKMEIISNNNIGIAVWQRFIADTYFVNVLSWDGNKLVHDEELYYDYYPIIEKYLYEKLSEMDAWFYWYTLADAQIKANLFEKAEKSIQNGIAIVRELGFSEEVEKFNKLKVILETKKRSN</sequence>
<dbReference type="SUPFAM" id="SSF69318">
    <property type="entry name" value="Integrin alpha N-terminal domain"/>
    <property type="match status" value="1"/>
</dbReference>
<protein>
    <recommendedName>
        <fullName evidence="3">VCBS repeat-containing protein</fullName>
    </recommendedName>
</protein>
<evidence type="ECO:0008006" key="3">
    <source>
        <dbReference type="Google" id="ProtNLM"/>
    </source>
</evidence>
<evidence type="ECO:0000313" key="2">
    <source>
        <dbReference type="Proteomes" id="UP000217083"/>
    </source>
</evidence>
<organism evidence="1 2">
    <name type="scientific">Lottiidibacillus patelloidae</name>
    <dbReference type="NCBI Taxonomy" id="2670334"/>
    <lineage>
        <taxon>Bacteria</taxon>
        <taxon>Bacillati</taxon>
        <taxon>Bacillota</taxon>
        <taxon>Bacilli</taxon>
        <taxon>Bacillales</taxon>
        <taxon>Bacillaceae</taxon>
        <taxon>Lottiidibacillus</taxon>
    </lineage>
</organism>
<dbReference type="EMBL" id="NPIA01000001">
    <property type="protein sequence ID" value="OZM58714.1"/>
    <property type="molecule type" value="Genomic_DNA"/>
</dbReference>
<accession>A0A263BYC2</accession>